<keyword evidence="2" id="KW-0238">DNA-binding</keyword>
<dbReference type="Proteomes" id="UP000003491">
    <property type="component" value="Unassembled WGS sequence"/>
</dbReference>
<evidence type="ECO:0000313" key="2">
    <source>
        <dbReference type="EMBL" id="EEJ60835.1"/>
    </source>
</evidence>
<sequence length="279" mass="32742">MLIFFNKGGEKMNRLRELRKEKKLTLKEVSSQLEQNNLKISPDALAKYERGDREPKLETWQKLADFFGVSVPYLQGMNGFSKKEILKILNNAYLSNDELGKEIEIYLKSQNKELPLTKFKKEKLEEYPLEVVDYWQKNFNFIFSESELVKILIAKNIFYAGGASEELKQNLKLVIKKHRLDVTSTPISKMIDKNLIKLNINDALLEYSRIADKKDLKLFIEIIQGNLEKIKKELKYLPENPQPTGIYKEYNEILKELLNDNDINKNLKSFINKYSKTEH</sequence>
<dbReference type="GO" id="GO:0003677">
    <property type="term" value="F:DNA binding"/>
    <property type="evidence" value="ECO:0007669"/>
    <property type="project" value="UniProtKB-KW"/>
</dbReference>
<name>C2E2T5_LACJH</name>
<proteinExistence type="predicted"/>
<dbReference type="Gene3D" id="1.10.260.40">
    <property type="entry name" value="lambda repressor-like DNA-binding domains"/>
    <property type="match status" value="1"/>
</dbReference>
<reference evidence="2 3" key="1">
    <citation type="submission" date="2009-01" db="EMBL/GenBank/DDBJ databases">
        <authorList>
            <person name="Qin X."/>
            <person name="Bachman B."/>
            <person name="Battles P."/>
            <person name="Bell A."/>
            <person name="Bess C."/>
            <person name="Bickham C."/>
            <person name="Chaboub L."/>
            <person name="Chen D."/>
            <person name="Coyle M."/>
            <person name="Deiros D.R."/>
            <person name="Dinh H."/>
            <person name="Forbes L."/>
            <person name="Fowler G."/>
            <person name="Francisco L."/>
            <person name="Fu Q."/>
            <person name="Gubbala S."/>
            <person name="Hale W."/>
            <person name="Han Y."/>
            <person name="Hemphill L."/>
            <person name="Highlander S.K."/>
            <person name="Hirani K."/>
            <person name="Hogues M."/>
            <person name="Jackson L."/>
            <person name="Jakkamsetti A."/>
            <person name="Javaid M."/>
            <person name="Jiang H."/>
            <person name="Korchina V."/>
            <person name="Kovar C."/>
            <person name="Lara F."/>
            <person name="Lee S."/>
            <person name="Mata R."/>
            <person name="Mathew T."/>
            <person name="Moen C."/>
            <person name="Morales K."/>
            <person name="Munidasa M."/>
            <person name="Nazareth L."/>
            <person name="Ngo R."/>
            <person name="Nguyen L."/>
            <person name="Okwuonu G."/>
            <person name="Ongeri F."/>
            <person name="Patil S."/>
            <person name="Petrosino J."/>
            <person name="Pham C."/>
            <person name="Pham P."/>
            <person name="Pu L.-L."/>
            <person name="Puazo M."/>
            <person name="Raj R."/>
            <person name="Reid J."/>
            <person name="Rouhana J."/>
            <person name="Saada N."/>
            <person name="Shang Y."/>
            <person name="Simmons D."/>
            <person name="Thornton R."/>
            <person name="Warren J."/>
            <person name="Weissenberger G."/>
            <person name="Zhang J."/>
            <person name="Zhang L."/>
            <person name="Zhou C."/>
            <person name="Zhu D."/>
            <person name="Muzny D."/>
            <person name="Worley K."/>
            <person name="Gibbs R."/>
        </authorList>
    </citation>
    <scope>NUCLEOTIDE SEQUENCE [LARGE SCALE GENOMIC DNA]</scope>
    <source>
        <strain evidence="2 3">ATCC 33200</strain>
    </source>
</reference>
<dbReference type="Pfam" id="PF01381">
    <property type="entry name" value="HTH_3"/>
    <property type="match status" value="1"/>
</dbReference>
<evidence type="ECO:0000313" key="3">
    <source>
        <dbReference type="Proteomes" id="UP000003491"/>
    </source>
</evidence>
<evidence type="ECO:0000259" key="1">
    <source>
        <dbReference type="PROSITE" id="PS50943"/>
    </source>
</evidence>
<protein>
    <submittedName>
        <fullName evidence="2">DNA-binding helix-turn-helix protein</fullName>
    </submittedName>
</protein>
<organism evidence="2 3">
    <name type="scientific">Lactobacillus johnsonii ATCC 33200</name>
    <dbReference type="NCBI Taxonomy" id="525330"/>
    <lineage>
        <taxon>Bacteria</taxon>
        <taxon>Bacillati</taxon>
        <taxon>Bacillota</taxon>
        <taxon>Bacilli</taxon>
        <taxon>Lactobacillales</taxon>
        <taxon>Lactobacillaceae</taxon>
        <taxon>Lactobacillus</taxon>
    </lineage>
</organism>
<dbReference type="AlphaFoldDB" id="C2E2T5"/>
<feature type="domain" description="HTH cro/C1-type" evidence="1">
    <location>
        <begin position="15"/>
        <end position="74"/>
    </location>
</feature>
<dbReference type="SMART" id="SM00530">
    <property type="entry name" value="HTH_XRE"/>
    <property type="match status" value="1"/>
</dbReference>
<dbReference type="InterPro" id="IPR001387">
    <property type="entry name" value="Cro/C1-type_HTH"/>
</dbReference>
<comment type="caution">
    <text evidence="2">The sequence shown here is derived from an EMBL/GenBank/DDBJ whole genome shotgun (WGS) entry which is preliminary data.</text>
</comment>
<gene>
    <name evidence="2" type="ORF">HMPREF0528_0059</name>
</gene>
<accession>C2E2T5</accession>
<dbReference type="SUPFAM" id="SSF47413">
    <property type="entry name" value="lambda repressor-like DNA-binding domains"/>
    <property type="match status" value="1"/>
</dbReference>
<dbReference type="HOGENOM" id="CLU_1150697_0_0_9"/>
<dbReference type="PROSITE" id="PS50943">
    <property type="entry name" value="HTH_CROC1"/>
    <property type="match status" value="1"/>
</dbReference>
<dbReference type="CDD" id="cd00093">
    <property type="entry name" value="HTH_XRE"/>
    <property type="match status" value="1"/>
</dbReference>
<dbReference type="EMBL" id="ACGR01000020">
    <property type="protein sequence ID" value="EEJ60835.1"/>
    <property type="molecule type" value="Genomic_DNA"/>
</dbReference>
<dbReference type="InterPro" id="IPR010982">
    <property type="entry name" value="Lambda_DNA-bd_dom_sf"/>
</dbReference>